<protein>
    <recommendedName>
        <fullName evidence="2">Calcineurin-like phosphoesterase domain-containing protein</fullName>
    </recommendedName>
</protein>
<dbReference type="InterPro" id="IPR050535">
    <property type="entry name" value="DNA_Repair-Maintenance_Comp"/>
</dbReference>
<feature type="compositionally biased region" description="Low complexity" evidence="1">
    <location>
        <begin position="32"/>
        <end position="46"/>
    </location>
</feature>
<evidence type="ECO:0000259" key="2">
    <source>
        <dbReference type="Pfam" id="PF00149"/>
    </source>
</evidence>
<dbReference type="OrthoDB" id="9773856at2"/>
<dbReference type="InterPro" id="IPR004843">
    <property type="entry name" value="Calcineurin-like_PHP"/>
</dbReference>
<name>A0A3A4APH0_9ACTN</name>
<feature type="compositionally biased region" description="Low complexity" evidence="1">
    <location>
        <begin position="1"/>
        <end position="13"/>
    </location>
</feature>
<organism evidence="3 4">
    <name type="scientific">Bailinhaonella thermotolerans</name>
    <dbReference type="NCBI Taxonomy" id="1070861"/>
    <lineage>
        <taxon>Bacteria</taxon>
        <taxon>Bacillati</taxon>
        <taxon>Actinomycetota</taxon>
        <taxon>Actinomycetes</taxon>
        <taxon>Streptosporangiales</taxon>
        <taxon>Streptosporangiaceae</taxon>
        <taxon>Bailinhaonella</taxon>
    </lineage>
</organism>
<evidence type="ECO:0000313" key="4">
    <source>
        <dbReference type="Proteomes" id="UP000265768"/>
    </source>
</evidence>
<gene>
    <name evidence="3" type="ORF">D5H75_37875</name>
</gene>
<dbReference type="Proteomes" id="UP000265768">
    <property type="component" value="Unassembled WGS sequence"/>
</dbReference>
<dbReference type="Gene3D" id="3.60.21.10">
    <property type="match status" value="1"/>
</dbReference>
<feature type="region of interest" description="Disordered" evidence="1">
    <location>
        <begin position="409"/>
        <end position="431"/>
    </location>
</feature>
<dbReference type="GO" id="GO:0016787">
    <property type="term" value="F:hydrolase activity"/>
    <property type="evidence" value="ECO:0007669"/>
    <property type="project" value="InterPro"/>
</dbReference>
<evidence type="ECO:0000313" key="3">
    <source>
        <dbReference type="EMBL" id="RJL21239.1"/>
    </source>
</evidence>
<feature type="region of interest" description="Disordered" evidence="1">
    <location>
        <begin position="1"/>
        <end position="46"/>
    </location>
</feature>
<reference evidence="3 4" key="1">
    <citation type="submission" date="2018-09" db="EMBL/GenBank/DDBJ databases">
        <title>YIM 75507 draft genome.</title>
        <authorList>
            <person name="Tang S."/>
            <person name="Feng Y."/>
        </authorList>
    </citation>
    <scope>NUCLEOTIDE SEQUENCE [LARGE SCALE GENOMIC DNA]</scope>
    <source>
        <strain evidence="3 4">YIM 75507</strain>
    </source>
</reference>
<dbReference type="EMBL" id="QZEY01000026">
    <property type="protein sequence ID" value="RJL21239.1"/>
    <property type="molecule type" value="Genomic_DNA"/>
</dbReference>
<dbReference type="PANTHER" id="PTHR30337">
    <property type="entry name" value="COMPONENT OF ATP-DEPENDENT DSDNA EXONUCLEASE"/>
    <property type="match status" value="1"/>
</dbReference>
<sequence length="494" mass="52567">MRATVASRAATARRATRPADPPRNRPAGRGGSRTASGRVRGAGGRAPVTVIPMTHPLTLAHLSDTHLGQEAYHAVAANGLNARATDIVKAFHQIATHIAASPDIPLALHSGDVGERPSIPVRYMLAARTEFARMAAPLDAGSPYRRQVVVIAGNHDQPRSPKEPCWLELLSTVPGVHVVTGRYTTVAFEEEVAAGRAHPSLADVVVHALPHDELKLVDFDEVRPVAGKTNILMSHGVAVGSELFLRAQGREYPIPSDLLLREWDYVALGHYHKQGPVYLNGKARTSKIWYAGSPEHIDFGDVLDGGGKGYLRVGLEPGGAPRVQPVDLPIRPMYRLPVLDAAGMSPERIGQALAERVRQAGAEGKPVHGAVIQQVVINVKQDLWALVDRGQARRAAGAALHYDVVPRFEKPGRRDAGDDPATGDAGAGGATPLAHMTRALREASAEIEEDIRPRALDMAGNLLADALGVPALQAETARPPAETADQPPATPHAA</sequence>
<comment type="caution">
    <text evidence="3">The sequence shown here is derived from an EMBL/GenBank/DDBJ whole genome shotgun (WGS) entry which is preliminary data.</text>
</comment>
<dbReference type="Pfam" id="PF00149">
    <property type="entry name" value="Metallophos"/>
    <property type="match status" value="1"/>
</dbReference>
<feature type="domain" description="Calcineurin-like phosphoesterase" evidence="2">
    <location>
        <begin position="58"/>
        <end position="273"/>
    </location>
</feature>
<keyword evidence="4" id="KW-1185">Reference proteome</keyword>
<proteinExistence type="predicted"/>
<accession>A0A3A4APH0</accession>
<dbReference type="PANTHER" id="PTHR30337:SF0">
    <property type="entry name" value="NUCLEASE SBCCD SUBUNIT D"/>
    <property type="match status" value="1"/>
</dbReference>
<dbReference type="AlphaFoldDB" id="A0A3A4APH0"/>
<evidence type="ECO:0000256" key="1">
    <source>
        <dbReference type="SAM" id="MobiDB-lite"/>
    </source>
</evidence>
<dbReference type="InterPro" id="IPR029052">
    <property type="entry name" value="Metallo-depent_PP-like"/>
</dbReference>
<feature type="region of interest" description="Disordered" evidence="1">
    <location>
        <begin position="471"/>
        <end position="494"/>
    </location>
</feature>
<dbReference type="SUPFAM" id="SSF56300">
    <property type="entry name" value="Metallo-dependent phosphatases"/>
    <property type="match status" value="1"/>
</dbReference>